<dbReference type="SUPFAM" id="SSF47459">
    <property type="entry name" value="HLH, helix-loop-helix DNA-binding domain"/>
    <property type="match status" value="1"/>
</dbReference>
<feature type="region of interest" description="Disordered" evidence="5">
    <location>
        <begin position="1"/>
        <end position="23"/>
    </location>
</feature>
<feature type="domain" description="BHLH" evidence="6">
    <location>
        <begin position="17"/>
        <end position="74"/>
    </location>
</feature>
<feature type="compositionally biased region" description="Polar residues" evidence="5">
    <location>
        <begin position="1"/>
        <end position="11"/>
    </location>
</feature>
<accession>S5TRM0</accession>
<dbReference type="CDD" id="cd11410">
    <property type="entry name" value="bHLH_O_HES"/>
    <property type="match status" value="1"/>
</dbReference>
<sequence>MAGLTSTQQHTSSKRAERLYKKHMVEKRRRSRINGSLEQLKMLVLTGLNKDPEQYDKIEKADILDLTVTYLKQLTSSPARGQQAPVQPVQYSARPLTVNTHNMHQMPSYPVQAPPMHSQGIPAHQGLLQIACNNYESSYDVTSSRYDVITPQQQCRSRSLSPSSSCESSSSRSSTPSPQPAKYYSKKFQRYVDSDVESGYESTSPVSKDNMWRPW</sequence>
<comment type="subcellular location">
    <subcellularLocation>
        <location evidence="1">Nucleus</location>
    </subcellularLocation>
</comment>
<dbReference type="Pfam" id="PF00010">
    <property type="entry name" value="HLH"/>
    <property type="match status" value="1"/>
</dbReference>
<protein>
    <submittedName>
        <fullName evidence="7">Hairy enhancer of split 13</fullName>
    </submittedName>
</protein>
<keyword evidence="3" id="KW-0804">Transcription</keyword>
<feature type="compositionally biased region" description="Low complexity" evidence="5">
    <location>
        <begin position="152"/>
        <end position="176"/>
    </location>
</feature>
<evidence type="ECO:0000256" key="5">
    <source>
        <dbReference type="SAM" id="MobiDB-lite"/>
    </source>
</evidence>
<dbReference type="InterPro" id="IPR036638">
    <property type="entry name" value="HLH_DNA-bd_sf"/>
</dbReference>
<evidence type="ECO:0000259" key="6">
    <source>
        <dbReference type="PROSITE" id="PS50888"/>
    </source>
</evidence>
<dbReference type="EMBL" id="KC999051">
    <property type="protein sequence ID" value="AGS55447.1"/>
    <property type="molecule type" value="mRNA"/>
</dbReference>
<reference evidence="7" key="1">
    <citation type="submission" date="2013-05" db="EMBL/GenBank/DDBJ databases">
        <title>Evolution of a prolific family: the HES/Hey genes of the annelid Platynereis.</title>
        <authorList>
            <person name="Balavoine G."/>
            <person name="Gazave E."/>
        </authorList>
    </citation>
    <scope>NUCLEOTIDE SEQUENCE</scope>
</reference>
<keyword evidence="4" id="KW-0539">Nucleus</keyword>
<dbReference type="InterPro" id="IPR050370">
    <property type="entry name" value="HES_HEY"/>
</dbReference>
<dbReference type="GO" id="GO:0005634">
    <property type="term" value="C:nucleus"/>
    <property type="evidence" value="ECO:0007669"/>
    <property type="project" value="UniProtKB-SubCell"/>
</dbReference>
<evidence type="ECO:0000256" key="2">
    <source>
        <dbReference type="ARBA" id="ARBA00023015"/>
    </source>
</evidence>
<evidence type="ECO:0000256" key="3">
    <source>
        <dbReference type="ARBA" id="ARBA00023163"/>
    </source>
</evidence>
<dbReference type="PANTHER" id="PTHR10985">
    <property type="entry name" value="BASIC HELIX-LOOP-HELIX TRANSCRIPTION FACTOR, HES-RELATED"/>
    <property type="match status" value="1"/>
</dbReference>
<dbReference type="GO" id="GO:0046983">
    <property type="term" value="F:protein dimerization activity"/>
    <property type="evidence" value="ECO:0007669"/>
    <property type="project" value="InterPro"/>
</dbReference>
<gene>
    <name evidence="7" type="primary">Hes13</name>
</gene>
<evidence type="ECO:0000313" key="7">
    <source>
        <dbReference type="EMBL" id="AGS55447.1"/>
    </source>
</evidence>
<dbReference type="AlphaFoldDB" id="S5TRM0"/>
<evidence type="ECO:0000256" key="4">
    <source>
        <dbReference type="ARBA" id="ARBA00023242"/>
    </source>
</evidence>
<evidence type="ECO:0000256" key="1">
    <source>
        <dbReference type="ARBA" id="ARBA00004123"/>
    </source>
</evidence>
<name>S5TRM0_PLADU</name>
<keyword evidence="2" id="KW-0805">Transcription regulation</keyword>
<dbReference type="Gene3D" id="4.10.280.10">
    <property type="entry name" value="Helix-loop-helix DNA-binding domain"/>
    <property type="match status" value="1"/>
</dbReference>
<proteinExistence type="evidence at transcript level"/>
<organism evidence="7">
    <name type="scientific">Platynereis dumerilii</name>
    <name type="common">Dumeril's clam worm</name>
    <dbReference type="NCBI Taxonomy" id="6359"/>
    <lineage>
        <taxon>Eukaryota</taxon>
        <taxon>Metazoa</taxon>
        <taxon>Spiralia</taxon>
        <taxon>Lophotrochozoa</taxon>
        <taxon>Annelida</taxon>
        <taxon>Polychaeta</taxon>
        <taxon>Errantia</taxon>
        <taxon>Phyllodocida</taxon>
        <taxon>Nereididae</taxon>
        <taxon>Platynereis</taxon>
    </lineage>
</organism>
<dbReference type="SMART" id="SM00353">
    <property type="entry name" value="HLH"/>
    <property type="match status" value="1"/>
</dbReference>
<dbReference type="InterPro" id="IPR011598">
    <property type="entry name" value="bHLH_dom"/>
</dbReference>
<feature type="region of interest" description="Disordered" evidence="5">
    <location>
        <begin position="152"/>
        <end position="215"/>
    </location>
</feature>
<dbReference type="PROSITE" id="PS50888">
    <property type="entry name" value="BHLH"/>
    <property type="match status" value="1"/>
</dbReference>